<sequence length="497" mass="57120">MPIISNIFTSKVVSNLNILKNYTNNKSINNIINDINNNYDLYKKSGYRPLYELTLKGNFKLINDLITLNYNVNSIDDITNETALMTALKNKKFEIVEVLLNTSGIDVNIPDKSKQTPLIYMINNVQYENIEIFKKLINCNANINGKYNGDSPLILSITKKRIKYTKILLEQPCINVNQTNNKNKTILSIMIDNKISNEEIFDLLFTKGAYIDITYFNSNTLVKLIQSNEGLLKSIIHHGIITKKKNEILYITTPLIYFIKSSRNEIVEKLIKYGAIVEESDEKGFTPLFHKFHYACLNENEDFIKLFINDFHYDVNEPCNDGSTPLFISIKYGKLKSIPILLKNNADIQKPDNQGETPISYVLKHSSIINNEILKLLLPYIKMKNTYYPDNLSPLNYLIKYNNISGFSVIFKANNFNIDEIDNDGNTPLLYAMKNFINNEELIEKIISYGANVDFIDMEGKVPLFYAIEYGKLNIFKLLIKYNANIEYQAPNGLTPL</sequence>
<gene>
    <name evidence="4" type="ORF">LY90DRAFT_376688</name>
</gene>
<evidence type="ECO:0000256" key="1">
    <source>
        <dbReference type="ARBA" id="ARBA00022737"/>
    </source>
</evidence>
<reference evidence="4 5" key="1">
    <citation type="submission" date="2016-08" db="EMBL/GenBank/DDBJ databases">
        <title>A Parts List for Fungal Cellulosomes Revealed by Comparative Genomics.</title>
        <authorList>
            <consortium name="DOE Joint Genome Institute"/>
            <person name="Haitjema C.H."/>
            <person name="Gilmore S.P."/>
            <person name="Henske J.K."/>
            <person name="Solomon K.V."/>
            <person name="De Groot R."/>
            <person name="Kuo A."/>
            <person name="Mondo S.J."/>
            <person name="Salamov A.A."/>
            <person name="Labutti K."/>
            <person name="Zhao Z."/>
            <person name="Chiniquy J."/>
            <person name="Barry K."/>
            <person name="Brewer H.M."/>
            <person name="Purvine S.O."/>
            <person name="Wright A.T."/>
            <person name="Boxma B."/>
            <person name="Van Alen T."/>
            <person name="Hackstein J.H."/>
            <person name="Baker S.E."/>
            <person name="Grigoriev I.V."/>
            <person name="O'Malley M.A."/>
        </authorList>
    </citation>
    <scope>NUCLEOTIDE SEQUENCE [LARGE SCALE GENOMIC DNA]</scope>
    <source>
        <strain evidence="4 5">G1</strain>
    </source>
</reference>
<keyword evidence="1" id="KW-0677">Repeat</keyword>
<feature type="repeat" description="ANK" evidence="3">
    <location>
        <begin position="459"/>
        <end position="491"/>
    </location>
</feature>
<keyword evidence="5" id="KW-1185">Reference proteome</keyword>
<dbReference type="Proteomes" id="UP000193920">
    <property type="component" value="Unassembled WGS sequence"/>
</dbReference>
<organism evidence="4 5">
    <name type="scientific">Neocallimastix californiae</name>
    <dbReference type="NCBI Taxonomy" id="1754190"/>
    <lineage>
        <taxon>Eukaryota</taxon>
        <taxon>Fungi</taxon>
        <taxon>Fungi incertae sedis</taxon>
        <taxon>Chytridiomycota</taxon>
        <taxon>Chytridiomycota incertae sedis</taxon>
        <taxon>Neocallimastigomycetes</taxon>
        <taxon>Neocallimastigales</taxon>
        <taxon>Neocallimastigaceae</taxon>
        <taxon>Neocallimastix</taxon>
    </lineage>
</organism>
<dbReference type="PANTHER" id="PTHR24198">
    <property type="entry name" value="ANKYRIN REPEAT AND PROTEIN KINASE DOMAIN-CONTAINING PROTEIN"/>
    <property type="match status" value="1"/>
</dbReference>
<dbReference type="SMART" id="SM00248">
    <property type="entry name" value="ANK"/>
    <property type="match status" value="12"/>
</dbReference>
<accession>A0A1Y2F5P1</accession>
<dbReference type="AlphaFoldDB" id="A0A1Y2F5P1"/>
<evidence type="ECO:0000313" key="4">
    <source>
        <dbReference type="EMBL" id="ORY78794.1"/>
    </source>
</evidence>
<dbReference type="SUPFAM" id="SSF48403">
    <property type="entry name" value="Ankyrin repeat"/>
    <property type="match status" value="2"/>
</dbReference>
<name>A0A1Y2F5P1_9FUNG</name>
<dbReference type="Gene3D" id="1.25.40.20">
    <property type="entry name" value="Ankyrin repeat-containing domain"/>
    <property type="match status" value="4"/>
</dbReference>
<evidence type="ECO:0000256" key="2">
    <source>
        <dbReference type="ARBA" id="ARBA00023043"/>
    </source>
</evidence>
<dbReference type="OrthoDB" id="194358at2759"/>
<evidence type="ECO:0000313" key="5">
    <source>
        <dbReference type="Proteomes" id="UP000193920"/>
    </source>
</evidence>
<dbReference type="EMBL" id="MCOG01000016">
    <property type="protein sequence ID" value="ORY78794.1"/>
    <property type="molecule type" value="Genomic_DNA"/>
</dbReference>
<dbReference type="InterPro" id="IPR036770">
    <property type="entry name" value="Ankyrin_rpt-contain_sf"/>
</dbReference>
<evidence type="ECO:0000256" key="3">
    <source>
        <dbReference type="PROSITE-ProRule" id="PRU00023"/>
    </source>
</evidence>
<dbReference type="STRING" id="1754190.A0A1Y2F5P1"/>
<feature type="repeat" description="ANK" evidence="3">
    <location>
        <begin position="424"/>
        <end position="458"/>
    </location>
</feature>
<keyword evidence="2 3" id="KW-0040">ANK repeat</keyword>
<comment type="caution">
    <text evidence="4">The sequence shown here is derived from an EMBL/GenBank/DDBJ whole genome shotgun (WGS) entry which is preliminary data.</text>
</comment>
<feature type="non-terminal residue" evidence="4">
    <location>
        <position position="497"/>
    </location>
</feature>
<proteinExistence type="predicted"/>
<dbReference type="InterPro" id="IPR002110">
    <property type="entry name" value="Ankyrin_rpt"/>
</dbReference>
<dbReference type="Pfam" id="PF12796">
    <property type="entry name" value="Ank_2"/>
    <property type="match status" value="4"/>
</dbReference>
<dbReference type="PANTHER" id="PTHR24198:SF165">
    <property type="entry name" value="ANKYRIN REPEAT-CONTAINING PROTEIN-RELATED"/>
    <property type="match status" value="1"/>
</dbReference>
<dbReference type="PROSITE" id="PS50088">
    <property type="entry name" value="ANK_REPEAT"/>
    <property type="match status" value="3"/>
</dbReference>
<protein>
    <submittedName>
        <fullName evidence="4">Ankyrin</fullName>
    </submittedName>
</protein>
<feature type="repeat" description="ANK" evidence="3">
    <location>
        <begin position="321"/>
        <end position="353"/>
    </location>
</feature>
<dbReference type="PROSITE" id="PS50297">
    <property type="entry name" value="ANK_REP_REGION"/>
    <property type="match status" value="2"/>
</dbReference>